<evidence type="ECO:0000313" key="4">
    <source>
        <dbReference type="Proteomes" id="UP000512167"/>
    </source>
</evidence>
<name>A0A7L6N2D1_9MOLU</name>
<feature type="domain" description="DUF1508" evidence="2">
    <location>
        <begin position="148"/>
        <end position="186"/>
    </location>
</feature>
<feature type="domain" description="DUF1508" evidence="2">
    <location>
        <begin position="197"/>
        <end position="239"/>
    </location>
</feature>
<feature type="region of interest" description="Disordered" evidence="1">
    <location>
        <begin position="112"/>
        <end position="136"/>
    </location>
</feature>
<protein>
    <submittedName>
        <fullName evidence="3">YegP family protein</fullName>
    </submittedName>
</protein>
<dbReference type="PANTHER" id="PTHR40606:SF1">
    <property type="entry name" value="UPF0339 PROTEIN YEGP"/>
    <property type="match status" value="1"/>
</dbReference>
<evidence type="ECO:0000256" key="1">
    <source>
        <dbReference type="SAM" id="MobiDB-lite"/>
    </source>
</evidence>
<evidence type="ECO:0000313" key="3">
    <source>
        <dbReference type="EMBL" id="QLY40323.1"/>
    </source>
</evidence>
<dbReference type="EMBL" id="CP051151">
    <property type="protein sequence ID" value="QLY40323.1"/>
    <property type="molecule type" value="Genomic_DNA"/>
</dbReference>
<dbReference type="InterPro" id="IPR036913">
    <property type="entry name" value="YegP-like_sf"/>
</dbReference>
<feature type="compositionally biased region" description="Basic and acidic residues" evidence="1">
    <location>
        <begin position="121"/>
        <end position="132"/>
    </location>
</feature>
<dbReference type="InterPro" id="IPR010879">
    <property type="entry name" value="DUF1508"/>
</dbReference>
<proteinExistence type="predicted"/>
<dbReference type="Gene3D" id="2.30.29.80">
    <property type="match status" value="2"/>
</dbReference>
<feature type="domain" description="DUF1508" evidence="2">
    <location>
        <begin position="324"/>
        <end position="368"/>
    </location>
</feature>
<sequence>MCFFKKWREKRKAKKLANESKNNVMTSNSNDTLETAINKELSKQEHQSENTKTPVEKETVEKLKIRPFSKPKVSNQEEIEWPKKEVILEDKQETTNNDQVDKDELEDVLVDEQDTEEEKLVEELKSKKSPEHHSRKYQGKYEVYPESKSYKFRLKASNGEILCVSFRYSSEKGALSGIETFKKNVEEGLFKIMTDKNSFSQFHLYNTNGARVIMVGEMYQSVSKANSAVDSVKKFYDTDKIDILDEVPKSEIREEDIEFESVEESNMGKYEILKENDFYYLRLRASNSQILFTSQGYSSKSSAKSGLKTIQKAIQDKNFTVAKDKQNRYQFNLYSATGQILVTGETYSQKSNSISAVHSVLKFGLKAVITEA</sequence>
<gene>
    <name evidence="3" type="ORF">HF295_05395</name>
</gene>
<feature type="compositionally biased region" description="Polar residues" evidence="1">
    <location>
        <begin position="19"/>
        <end position="35"/>
    </location>
</feature>
<organism evidence="3 4">
    <name type="scientific">Hujiaoplasma nucleasis</name>
    <dbReference type="NCBI Taxonomy" id="2725268"/>
    <lineage>
        <taxon>Bacteria</taxon>
        <taxon>Bacillati</taxon>
        <taxon>Mycoplasmatota</taxon>
        <taxon>Mollicutes</taxon>
        <taxon>Candidatus Izemoplasmatales</taxon>
        <taxon>Hujiaoplasmataceae</taxon>
        <taxon>Hujiaoplasma</taxon>
    </lineage>
</organism>
<dbReference type="SUPFAM" id="SSF160113">
    <property type="entry name" value="YegP-like"/>
    <property type="match status" value="4"/>
</dbReference>
<dbReference type="InterPro" id="IPR051141">
    <property type="entry name" value="UPF0339_domain"/>
</dbReference>
<dbReference type="KEGG" id="tbk:HF295_05395"/>
<accession>A0A7L6N2D1</accession>
<reference evidence="3 4" key="1">
    <citation type="submission" date="2020-04" db="EMBL/GenBank/DDBJ databases">
        <authorList>
            <person name="Zheng R.K."/>
            <person name="Sun C.M."/>
        </authorList>
    </citation>
    <scope>NUCLEOTIDE SEQUENCE [LARGE SCALE GENOMIC DNA]</scope>
    <source>
        <strain evidence="4">zrk29</strain>
    </source>
</reference>
<keyword evidence="4" id="KW-1185">Reference proteome</keyword>
<dbReference type="Pfam" id="PF07411">
    <property type="entry name" value="DUF1508"/>
    <property type="match status" value="4"/>
</dbReference>
<feature type="domain" description="DUF1508" evidence="2">
    <location>
        <begin position="276"/>
        <end position="316"/>
    </location>
</feature>
<dbReference type="Proteomes" id="UP000512167">
    <property type="component" value="Chromosome"/>
</dbReference>
<dbReference type="AlphaFoldDB" id="A0A7L6N2D1"/>
<dbReference type="RefSeq" id="WP_312031151.1">
    <property type="nucleotide sequence ID" value="NZ_CP051151.1"/>
</dbReference>
<feature type="region of interest" description="Disordered" evidence="1">
    <location>
        <begin position="14"/>
        <end position="77"/>
    </location>
</feature>
<feature type="compositionally biased region" description="Basic and acidic residues" evidence="1">
    <location>
        <begin position="40"/>
        <end position="64"/>
    </location>
</feature>
<evidence type="ECO:0000259" key="2">
    <source>
        <dbReference type="Pfam" id="PF07411"/>
    </source>
</evidence>
<dbReference type="PANTHER" id="PTHR40606">
    <property type="match status" value="1"/>
</dbReference>